<protein>
    <submittedName>
        <fullName evidence="4">Uncharacterized protein LOC105058597</fullName>
    </submittedName>
</protein>
<feature type="compositionally biased region" description="Acidic residues" evidence="1">
    <location>
        <begin position="107"/>
        <end position="120"/>
    </location>
</feature>
<dbReference type="PANTHER" id="PTHR36369">
    <property type="entry name" value="TRANSMEMBRANE PROTEIN"/>
    <property type="match status" value="1"/>
</dbReference>
<dbReference type="OrthoDB" id="1921606at2759"/>
<gene>
    <name evidence="4" type="primary">LOC105058597</name>
</gene>
<sequence length="171" mass="18896">MDLLGAPLEALAFRYPADVAVWLWAWFAVLAAALGLWRIRAAHPPAPKPPRPLDPIGAEAVSAPALMEQSPSCNADGIATPKARFMAYFHADDDSDEKERGGGVSDGDGEETEEEEEEETPWGWERRMVRNGGNLGWYRYQDDTAFNGGVVRLWDGNVRLTVTAGKVRRRT</sequence>
<evidence type="ECO:0000313" key="4">
    <source>
        <dbReference type="RefSeq" id="XP_010939867.1"/>
    </source>
</evidence>
<keyword evidence="2" id="KW-0812">Transmembrane</keyword>
<accession>A0A6I9SHV5</accession>
<feature type="region of interest" description="Disordered" evidence="1">
    <location>
        <begin position="91"/>
        <end position="123"/>
    </location>
</feature>
<keyword evidence="3" id="KW-1185">Reference proteome</keyword>
<reference evidence="4" key="1">
    <citation type="submission" date="2025-08" db="UniProtKB">
        <authorList>
            <consortium name="RefSeq"/>
        </authorList>
    </citation>
    <scope>IDENTIFICATION</scope>
</reference>
<name>A0A6I9SHV5_ELAGV</name>
<evidence type="ECO:0000313" key="3">
    <source>
        <dbReference type="Proteomes" id="UP000504607"/>
    </source>
</evidence>
<dbReference type="Proteomes" id="UP000504607">
    <property type="component" value="Chromosome 15"/>
</dbReference>
<proteinExistence type="predicted"/>
<dbReference type="RefSeq" id="XP_010939867.1">
    <property type="nucleotide sequence ID" value="XM_010941565.3"/>
</dbReference>
<evidence type="ECO:0000256" key="2">
    <source>
        <dbReference type="SAM" id="Phobius"/>
    </source>
</evidence>
<dbReference type="InParanoid" id="A0A6I9SHV5"/>
<organism evidence="3 4">
    <name type="scientific">Elaeis guineensis var. tenera</name>
    <name type="common">Oil palm</name>
    <dbReference type="NCBI Taxonomy" id="51953"/>
    <lineage>
        <taxon>Eukaryota</taxon>
        <taxon>Viridiplantae</taxon>
        <taxon>Streptophyta</taxon>
        <taxon>Embryophyta</taxon>
        <taxon>Tracheophyta</taxon>
        <taxon>Spermatophyta</taxon>
        <taxon>Magnoliopsida</taxon>
        <taxon>Liliopsida</taxon>
        <taxon>Arecaceae</taxon>
        <taxon>Arecoideae</taxon>
        <taxon>Cocoseae</taxon>
        <taxon>Elaeidinae</taxon>
        <taxon>Elaeis</taxon>
    </lineage>
</organism>
<evidence type="ECO:0000256" key="1">
    <source>
        <dbReference type="SAM" id="MobiDB-lite"/>
    </source>
</evidence>
<feature type="transmembrane region" description="Helical" evidence="2">
    <location>
        <begin position="20"/>
        <end position="39"/>
    </location>
</feature>
<dbReference type="AlphaFoldDB" id="A0A6I9SHV5"/>
<keyword evidence="2" id="KW-1133">Transmembrane helix</keyword>
<dbReference type="PANTHER" id="PTHR36369:SF1">
    <property type="entry name" value="TRANSMEMBRANE PROTEIN"/>
    <property type="match status" value="1"/>
</dbReference>
<dbReference type="GeneID" id="105058597"/>
<dbReference type="KEGG" id="egu:105058597"/>
<keyword evidence="2" id="KW-0472">Membrane</keyword>